<name>A0A1H1WLT5_9ACTN</name>
<dbReference type="AlphaFoldDB" id="A0A1H1WLT5"/>
<dbReference type="GO" id="GO:0015074">
    <property type="term" value="P:DNA integration"/>
    <property type="evidence" value="ECO:0007669"/>
    <property type="project" value="InterPro"/>
</dbReference>
<evidence type="ECO:0000313" key="4">
    <source>
        <dbReference type="EMBL" id="SDT11339.1"/>
    </source>
</evidence>
<evidence type="ECO:0000313" key="5">
    <source>
        <dbReference type="Proteomes" id="UP000199103"/>
    </source>
</evidence>
<dbReference type="InterPro" id="IPR036397">
    <property type="entry name" value="RNaseH_sf"/>
</dbReference>
<gene>
    <name evidence="3" type="ORF">SAMN04489812_3684</name>
    <name evidence="4" type="ORF">SAMN04489812_4190</name>
</gene>
<organism evidence="3 5">
    <name type="scientific">Microlunatus soli</name>
    <dbReference type="NCBI Taxonomy" id="630515"/>
    <lineage>
        <taxon>Bacteria</taxon>
        <taxon>Bacillati</taxon>
        <taxon>Actinomycetota</taxon>
        <taxon>Actinomycetes</taxon>
        <taxon>Propionibacteriales</taxon>
        <taxon>Propionibacteriaceae</taxon>
        <taxon>Microlunatus</taxon>
    </lineage>
</organism>
<dbReference type="PROSITE" id="PS50994">
    <property type="entry name" value="INTEGRASE"/>
    <property type="match status" value="1"/>
</dbReference>
<feature type="domain" description="Integrase catalytic" evidence="2">
    <location>
        <begin position="170"/>
        <end position="350"/>
    </location>
</feature>
<keyword evidence="5" id="KW-1185">Reference proteome</keyword>
<protein>
    <submittedName>
        <fullName evidence="3">Integrase core domain-containing protein</fullName>
    </submittedName>
</protein>
<proteinExistence type="predicted"/>
<dbReference type="Proteomes" id="UP000199103">
    <property type="component" value="Chromosome I"/>
</dbReference>
<dbReference type="STRING" id="630515.SAMN04489812_3684"/>
<dbReference type="InterPro" id="IPR001584">
    <property type="entry name" value="Integrase_cat-core"/>
</dbReference>
<feature type="region of interest" description="Disordered" evidence="1">
    <location>
        <begin position="404"/>
        <end position="429"/>
    </location>
</feature>
<evidence type="ECO:0000256" key="1">
    <source>
        <dbReference type="SAM" id="MobiDB-lite"/>
    </source>
</evidence>
<evidence type="ECO:0000313" key="3">
    <source>
        <dbReference type="EMBL" id="SDS97316.1"/>
    </source>
</evidence>
<dbReference type="InterPro" id="IPR012337">
    <property type="entry name" value="RNaseH-like_sf"/>
</dbReference>
<dbReference type="Gene3D" id="3.30.420.10">
    <property type="entry name" value="Ribonuclease H-like superfamily/Ribonuclease H"/>
    <property type="match status" value="1"/>
</dbReference>
<dbReference type="Pfam" id="PF00665">
    <property type="entry name" value="rve"/>
    <property type="match status" value="1"/>
</dbReference>
<dbReference type="SUPFAM" id="SSF53098">
    <property type="entry name" value="Ribonuclease H-like"/>
    <property type="match status" value="1"/>
</dbReference>
<reference evidence="3 5" key="1">
    <citation type="submission" date="2016-10" db="EMBL/GenBank/DDBJ databases">
        <authorList>
            <person name="de Groot N.N."/>
        </authorList>
    </citation>
    <scope>NUCLEOTIDE SEQUENCE [LARGE SCALE GENOMIC DNA]</scope>
    <source>
        <strain evidence="3 5">DSM 21800</strain>
    </source>
</reference>
<dbReference type="GO" id="GO:0003676">
    <property type="term" value="F:nucleic acid binding"/>
    <property type="evidence" value="ECO:0007669"/>
    <property type="project" value="InterPro"/>
</dbReference>
<dbReference type="EMBL" id="LT629772">
    <property type="protein sequence ID" value="SDS97316.1"/>
    <property type="molecule type" value="Genomic_DNA"/>
</dbReference>
<evidence type="ECO:0000259" key="2">
    <source>
        <dbReference type="PROSITE" id="PS50994"/>
    </source>
</evidence>
<sequence>MELSLAARKAITQAQLAKWPKASKVEKSAILDSVCGVTGWHRDHARKAIRTLLADPQHGSAPRKRREPALTYGPAAIEVLERCWAALDGPAGKRLKPALDEVLNNLARHGHLADIDPAVIVQVRQMSAATIDRRLAPARTGLVAGKGISHTRPGSLLKSSIPMKTWHEWNDTIPGIIQIDLVGHDGGDANGHFHYSLDATDVATGWTETITVRSKGERIVAAGLEQLWLRFPFHISGIHSDNGSEFINHHLLNWCTSRKITFSRGRSSHSNDQAHIEQKNWSVVRRNVGYYRYDSRRELDLLNQLWPLVSIQVNQFLPQQRLISKTRHGAKVSKRHDQGATPSHRLLTQFGDMVDPHDRTRLENLRHDTDLVELKHQISDIQANLLELARRRGQITRRAKTNHVYLSGKKLPTKRASSDESTTQTTRAS</sequence>
<dbReference type="EMBL" id="LT629772">
    <property type="protein sequence ID" value="SDT11339.1"/>
    <property type="molecule type" value="Genomic_DNA"/>
</dbReference>
<accession>A0A1H1WLT5</accession>
<feature type="compositionally biased region" description="Polar residues" evidence="1">
    <location>
        <begin position="419"/>
        <end position="429"/>
    </location>
</feature>